<name>A0ABV7DXN1_9RHOB</name>
<comment type="caution">
    <text evidence="3">The sequence shown here is derived from an EMBL/GenBank/DDBJ whole genome shotgun (WGS) entry which is preliminary data.</text>
</comment>
<feature type="domain" description="Resolvase/invertase-type recombinase catalytic" evidence="1">
    <location>
        <begin position="9"/>
        <end position="157"/>
    </location>
</feature>
<protein>
    <submittedName>
        <fullName evidence="3">Recombinase family protein</fullName>
    </submittedName>
</protein>
<dbReference type="InterPro" id="IPR038109">
    <property type="entry name" value="DNA_bind_recomb_sf"/>
</dbReference>
<evidence type="ECO:0000259" key="2">
    <source>
        <dbReference type="PROSITE" id="PS51737"/>
    </source>
</evidence>
<keyword evidence="4" id="KW-1185">Reference proteome</keyword>
<evidence type="ECO:0000313" key="3">
    <source>
        <dbReference type="EMBL" id="MFC3087892.1"/>
    </source>
</evidence>
<accession>A0ABV7DXN1</accession>
<evidence type="ECO:0000313" key="4">
    <source>
        <dbReference type="Proteomes" id="UP001595445"/>
    </source>
</evidence>
<gene>
    <name evidence="3" type="ORF">ACFOD6_17735</name>
</gene>
<dbReference type="InterPro" id="IPR011109">
    <property type="entry name" value="DNA_bind_recombinase_dom"/>
</dbReference>
<dbReference type="PANTHER" id="PTHR30461">
    <property type="entry name" value="DNA-INVERTASE FROM LAMBDOID PROPHAGE"/>
    <property type="match status" value="1"/>
</dbReference>
<dbReference type="SUPFAM" id="SSF53041">
    <property type="entry name" value="Resolvase-like"/>
    <property type="match status" value="1"/>
</dbReference>
<dbReference type="PROSITE" id="PS51736">
    <property type="entry name" value="RECOMBINASES_3"/>
    <property type="match status" value="1"/>
</dbReference>
<dbReference type="PROSITE" id="PS51737">
    <property type="entry name" value="RECOMBINASE_DNA_BIND"/>
    <property type="match status" value="1"/>
</dbReference>
<dbReference type="PANTHER" id="PTHR30461:SF23">
    <property type="entry name" value="DNA RECOMBINASE-RELATED"/>
    <property type="match status" value="1"/>
</dbReference>
<dbReference type="EMBL" id="JBHRSM010000035">
    <property type="protein sequence ID" value="MFC3087892.1"/>
    <property type="molecule type" value="Genomic_DNA"/>
</dbReference>
<feature type="domain" description="Recombinase" evidence="2">
    <location>
        <begin position="156"/>
        <end position="303"/>
    </location>
</feature>
<dbReference type="InterPro" id="IPR050639">
    <property type="entry name" value="SSR_resolvase"/>
</dbReference>
<dbReference type="Gene3D" id="3.40.50.1390">
    <property type="entry name" value="Resolvase, N-terminal catalytic domain"/>
    <property type="match status" value="1"/>
</dbReference>
<organism evidence="3 4">
    <name type="scientific">Tabrizicola soli</name>
    <dbReference type="NCBI Taxonomy" id="2185115"/>
    <lineage>
        <taxon>Bacteria</taxon>
        <taxon>Pseudomonadati</taxon>
        <taxon>Pseudomonadota</taxon>
        <taxon>Alphaproteobacteria</taxon>
        <taxon>Rhodobacterales</taxon>
        <taxon>Paracoccaceae</taxon>
        <taxon>Tabrizicola</taxon>
    </lineage>
</organism>
<sequence>MLMHQAQRRAAVYARYSTDLQSDTSIEDQLRVCRRMIDSHGWTLTETYSDAALSGASLLRPDYQRLMADARIGRFDVVVAEGLDRFSRDQEHIAAFFKQMSYRGIPVITVAEGEISELHIGLKGTMSALYLKDLAQRTHRGLEGRVEAGTSAGGICYGYRVKREIRADGSVSTGDREIIPEEAETVMRIFRDYDAGLSARAIAAALNEEGIPSPREGSGDGCWGASTISGNWKRGTGILNNELYVGMLVWNRQRFVKDPQTFKRQARPNPPEAWKYHEVPDQRIIDDALWDRVKARQGAIREAMNPAGVRSGRPRLEKARRPVYLLAGLMKCACCGSSYTLINKNRYGCVAPRNKGESICTNRATILREEVEARVLDGLREALLHPDLITTFVEEYRRAFNAAAADAGAGREKASRDLAKAEKKIAGILTAIEDGMYHPSMKETMAALEKDKAELTAFLADRPEPPALRLHPRLSDLYREKIASLAEALNQPDMKPQATELLRGLISEVRMVPDRAAPGFHHVELVGDLAGILALGEPDMTKPPLVRGLKSETVVAGAGFEPAAFRL</sequence>
<dbReference type="InterPro" id="IPR006119">
    <property type="entry name" value="Resolv_N"/>
</dbReference>
<dbReference type="Pfam" id="PF00239">
    <property type="entry name" value="Resolvase"/>
    <property type="match status" value="1"/>
</dbReference>
<dbReference type="Gene3D" id="3.90.1750.20">
    <property type="entry name" value="Putative Large Serine Recombinase, Chain B, Domain 2"/>
    <property type="match status" value="1"/>
</dbReference>
<dbReference type="Pfam" id="PF13408">
    <property type="entry name" value="Zn_ribbon_recom"/>
    <property type="match status" value="1"/>
</dbReference>
<evidence type="ECO:0000259" key="1">
    <source>
        <dbReference type="PROSITE" id="PS51736"/>
    </source>
</evidence>
<proteinExistence type="predicted"/>
<reference evidence="4" key="1">
    <citation type="journal article" date="2019" name="Int. J. Syst. Evol. Microbiol.">
        <title>The Global Catalogue of Microorganisms (GCM) 10K type strain sequencing project: providing services to taxonomists for standard genome sequencing and annotation.</title>
        <authorList>
            <consortium name="The Broad Institute Genomics Platform"/>
            <consortium name="The Broad Institute Genome Sequencing Center for Infectious Disease"/>
            <person name="Wu L."/>
            <person name="Ma J."/>
        </authorList>
    </citation>
    <scope>NUCLEOTIDE SEQUENCE [LARGE SCALE GENOMIC DNA]</scope>
    <source>
        <strain evidence="4">KCTC 62102</strain>
    </source>
</reference>
<dbReference type="InterPro" id="IPR036162">
    <property type="entry name" value="Resolvase-like_N_sf"/>
</dbReference>
<dbReference type="Proteomes" id="UP001595445">
    <property type="component" value="Unassembled WGS sequence"/>
</dbReference>
<dbReference type="CDD" id="cd00338">
    <property type="entry name" value="Ser_Recombinase"/>
    <property type="match status" value="1"/>
</dbReference>
<dbReference type="Pfam" id="PF07508">
    <property type="entry name" value="Recombinase"/>
    <property type="match status" value="1"/>
</dbReference>
<dbReference type="SMART" id="SM00857">
    <property type="entry name" value="Resolvase"/>
    <property type="match status" value="1"/>
</dbReference>
<dbReference type="InterPro" id="IPR025827">
    <property type="entry name" value="Zn_ribbon_recom_dom"/>
</dbReference>